<evidence type="ECO:0000256" key="5">
    <source>
        <dbReference type="SAM" id="Phobius"/>
    </source>
</evidence>
<organism evidence="6 7">
    <name type="scientific">Skermanella cutis</name>
    <dbReference type="NCBI Taxonomy" id="2775420"/>
    <lineage>
        <taxon>Bacteria</taxon>
        <taxon>Pseudomonadati</taxon>
        <taxon>Pseudomonadota</taxon>
        <taxon>Alphaproteobacteria</taxon>
        <taxon>Rhodospirillales</taxon>
        <taxon>Azospirillaceae</taxon>
        <taxon>Skermanella</taxon>
    </lineage>
</organism>
<evidence type="ECO:0000256" key="2">
    <source>
        <dbReference type="ARBA" id="ARBA00022692"/>
    </source>
</evidence>
<evidence type="ECO:0000256" key="4">
    <source>
        <dbReference type="ARBA" id="ARBA00023136"/>
    </source>
</evidence>
<dbReference type="Proteomes" id="UP000595197">
    <property type="component" value="Chromosome"/>
</dbReference>
<keyword evidence="7" id="KW-1185">Reference proteome</keyword>
<dbReference type="InterPro" id="IPR059112">
    <property type="entry name" value="CysZ/EI24"/>
</dbReference>
<feature type="transmembrane region" description="Helical" evidence="5">
    <location>
        <begin position="116"/>
        <end position="136"/>
    </location>
</feature>
<dbReference type="RefSeq" id="WP_201075655.1">
    <property type="nucleotide sequence ID" value="NZ_CP067420.1"/>
</dbReference>
<dbReference type="EMBL" id="CP067420">
    <property type="protein sequence ID" value="QQP89427.1"/>
    <property type="molecule type" value="Genomic_DNA"/>
</dbReference>
<evidence type="ECO:0000313" key="6">
    <source>
        <dbReference type="EMBL" id="QQP89427.1"/>
    </source>
</evidence>
<gene>
    <name evidence="6" type="ORF">IGS68_26210</name>
</gene>
<dbReference type="Pfam" id="PF07264">
    <property type="entry name" value="EI24"/>
    <property type="match status" value="1"/>
</dbReference>
<accession>A0ABX7B5I6</accession>
<feature type="transmembrane region" description="Helical" evidence="5">
    <location>
        <begin position="20"/>
        <end position="44"/>
    </location>
</feature>
<keyword evidence="4 5" id="KW-0472">Membrane</keyword>
<protein>
    <submittedName>
        <fullName evidence="6">EI24 domain-containing protein</fullName>
    </submittedName>
</protein>
<name>A0ABX7B5I6_9PROT</name>
<proteinExistence type="predicted"/>
<sequence length="225" mass="24705">MIPALVRAVGQLSDPPVRKVVWLSVLGAILGFLTMAGLVWILLFQTRLTELPWLDTTIDVLGGLGVFALAYLFFPAVVVTISGLLLERVAVSVERRHYPGLPPAEGQSLGAEIWNAVKFLALVVFLNLLVLPAYLFPGINIAVFYILNGYLLSREYFELVALRRMTPAAARTMRKAHSAKLFLAGVIVAFFSTIPFVNLLVPVVATAFMVHIFYGLTGNLHRAAR</sequence>
<reference evidence="6" key="1">
    <citation type="submission" date="2021-02" db="EMBL/GenBank/DDBJ databases">
        <title>Skermanella TT6 skin isolate.</title>
        <authorList>
            <person name="Lee K."/>
            <person name="Ganzorig M."/>
        </authorList>
    </citation>
    <scope>NUCLEOTIDE SEQUENCE</scope>
    <source>
        <strain evidence="6">TT6</strain>
    </source>
</reference>
<feature type="transmembrane region" description="Helical" evidence="5">
    <location>
        <begin position="181"/>
        <end position="214"/>
    </location>
</feature>
<comment type="subcellular location">
    <subcellularLocation>
        <location evidence="1">Membrane</location>
        <topology evidence="1">Multi-pass membrane protein</topology>
    </subcellularLocation>
</comment>
<feature type="transmembrane region" description="Helical" evidence="5">
    <location>
        <begin position="64"/>
        <end position="86"/>
    </location>
</feature>
<evidence type="ECO:0000313" key="7">
    <source>
        <dbReference type="Proteomes" id="UP000595197"/>
    </source>
</evidence>
<keyword evidence="3 5" id="KW-1133">Transmembrane helix</keyword>
<evidence type="ECO:0000256" key="1">
    <source>
        <dbReference type="ARBA" id="ARBA00004141"/>
    </source>
</evidence>
<evidence type="ECO:0000256" key="3">
    <source>
        <dbReference type="ARBA" id="ARBA00022989"/>
    </source>
</evidence>
<keyword evidence="2 5" id="KW-0812">Transmembrane</keyword>